<evidence type="ECO:0000256" key="1">
    <source>
        <dbReference type="SAM" id="MobiDB-lite"/>
    </source>
</evidence>
<feature type="compositionally biased region" description="Basic and acidic residues" evidence="1">
    <location>
        <begin position="13"/>
        <end position="27"/>
    </location>
</feature>
<keyword evidence="3" id="KW-1185">Reference proteome</keyword>
<organism evidence="2 3">
    <name type="scientific">Lasius platythorax</name>
    <dbReference type="NCBI Taxonomy" id="488582"/>
    <lineage>
        <taxon>Eukaryota</taxon>
        <taxon>Metazoa</taxon>
        <taxon>Ecdysozoa</taxon>
        <taxon>Arthropoda</taxon>
        <taxon>Hexapoda</taxon>
        <taxon>Insecta</taxon>
        <taxon>Pterygota</taxon>
        <taxon>Neoptera</taxon>
        <taxon>Endopterygota</taxon>
        <taxon>Hymenoptera</taxon>
        <taxon>Apocrita</taxon>
        <taxon>Aculeata</taxon>
        <taxon>Formicoidea</taxon>
        <taxon>Formicidae</taxon>
        <taxon>Formicinae</taxon>
        <taxon>Lasius</taxon>
        <taxon>Lasius</taxon>
    </lineage>
</organism>
<dbReference type="AlphaFoldDB" id="A0AAV2P1M4"/>
<protein>
    <submittedName>
        <fullName evidence="2">Uncharacterized protein</fullName>
    </submittedName>
</protein>
<dbReference type="Proteomes" id="UP001497644">
    <property type="component" value="Chromosome 7"/>
</dbReference>
<evidence type="ECO:0000313" key="2">
    <source>
        <dbReference type="EMBL" id="CAL1686810.1"/>
    </source>
</evidence>
<gene>
    <name evidence="2" type="ORF">LPLAT_LOCUS12134</name>
</gene>
<sequence length="68" mass="7963">MIARKGKRKRRRPGEWEREKDGEEAATTRKLQSQFFTRQILLPHSLKRFRSAAPSITQNALKLNTPVM</sequence>
<feature type="region of interest" description="Disordered" evidence="1">
    <location>
        <begin position="1"/>
        <end position="30"/>
    </location>
</feature>
<dbReference type="EMBL" id="OZ034830">
    <property type="protein sequence ID" value="CAL1686810.1"/>
    <property type="molecule type" value="Genomic_DNA"/>
</dbReference>
<evidence type="ECO:0000313" key="3">
    <source>
        <dbReference type="Proteomes" id="UP001497644"/>
    </source>
</evidence>
<accession>A0AAV2P1M4</accession>
<proteinExistence type="predicted"/>
<reference evidence="2" key="1">
    <citation type="submission" date="2024-04" db="EMBL/GenBank/DDBJ databases">
        <authorList>
            <consortium name="Molecular Ecology Group"/>
        </authorList>
    </citation>
    <scope>NUCLEOTIDE SEQUENCE</scope>
</reference>
<feature type="compositionally biased region" description="Basic residues" evidence="1">
    <location>
        <begin position="1"/>
        <end position="12"/>
    </location>
</feature>
<name>A0AAV2P1M4_9HYME</name>